<evidence type="ECO:0000256" key="4">
    <source>
        <dbReference type="ARBA" id="ARBA00022807"/>
    </source>
</evidence>
<feature type="compositionally biased region" description="Polar residues" evidence="6">
    <location>
        <begin position="294"/>
        <end position="313"/>
    </location>
</feature>
<evidence type="ECO:0000313" key="10">
    <source>
        <dbReference type="Proteomes" id="UP000596145"/>
    </source>
</evidence>
<dbReference type="InterPro" id="IPR000064">
    <property type="entry name" value="NLP_P60_dom"/>
</dbReference>
<keyword evidence="5" id="KW-0175">Coiled coil</keyword>
<keyword evidence="4" id="KW-0788">Thiol protease</keyword>
<gene>
    <name evidence="9" type="ORF">I6I10_09510</name>
</gene>
<evidence type="ECO:0000256" key="1">
    <source>
        <dbReference type="ARBA" id="ARBA00007074"/>
    </source>
</evidence>
<feature type="signal peptide" evidence="7">
    <location>
        <begin position="1"/>
        <end position="27"/>
    </location>
</feature>
<dbReference type="EMBL" id="CP066007">
    <property type="protein sequence ID" value="QQB45726.1"/>
    <property type="molecule type" value="Genomic_DNA"/>
</dbReference>
<comment type="similarity">
    <text evidence="1">Belongs to the peptidase C40 family.</text>
</comment>
<feature type="compositionally biased region" description="Low complexity" evidence="6">
    <location>
        <begin position="257"/>
        <end position="268"/>
    </location>
</feature>
<keyword evidence="3" id="KW-0378">Hydrolase</keyword>
<evidence type="ECO:0000256" key="6">
    <source>
        <dbReference type="SAM" id="MobiDB-lite"/>
    </source>
</evidence>
<protein>
    <submittedName>
        <fullName evidence="9">C40 family peptidase</fullName>
    </submittedName>
</protein>
<evidence type="ECO:0000256" key="3">
    <source>
        <dbReference type="ARBA" id="ARBA00022801"/>
    </source>
</evidence>
<proteinExistence type="inferred from homology"/>
<reference evidence="9 10" key="1">
    <citation type="submission" date="2020-12" db="EMBL/GenBank/DDBJ databases">
        <title>FDA dAtabase for Regulatory Grade micrObial Sequences (FDA-ARGOS): Supporting development and validation of Infectious Disease Dx tests.</title>
        <authorList>
            <person name="Sproer C."/>
            <person name="Gronow S."/>
            <person name="Severitt S."/>
            <person name="Schroder I."/>
            <person name="Tallon L."/>
            <person name="Sadzewicz L."/>
            <person name="Zhao X."/>
            <person name="Boylan J."/>
            <person name="Ott S."/>
            <person name="Bowen H."/>
            <person name="Vavikolanu K."/>
            <person name="Mehta A."/>
            <person name="Aluvathingal J."/>
            <person name="Nadendla S."/>
            <person name="Lowell S."/>
            <person name="Myers T."/>
            <person name="Yan Y."/>
            <person name="Sichtig H."/>
        </authorList>
    </citation>
    <scope>NUCLEOTIDE SEQUENCE [LARGE SCALE GENOMIC DNA]</scope>
    <source>
        <strain evidence="9 10">FDAARGOS_1053</strain>
    </source>
</reference>
<dbReference type="SUPFAM" id="SSF54001">
    <property type="entry name" value="Cysteine proteinases"/>
    <property type="match status" value="1"/>
</dbReference>
<evidence type="ECO:0000313" key="9">
    <source>
        <dbReference type="EMBL" id="QQB45726.1"/>
    </source>
</evidence>
<keyword evidence="2" id="KW-0645">Protease</keyword>
<feature type="region of interest" description="Disordered" evidence="6">
    <location>
        <begin position="397"/>
        <end position="422"/>
    </location>
</feature>
<feature type="domain" description="NlpC/P60" evidence="8">
    <location>
        <begin position="470"/>
        <end position="608"/>
    </location>
</feature>
<dbReference type="AlphaFoldDB" id="A0A7T4EE66"/>
<dbReference type="GO" id="GO:0008234">
    <property type="term" value="F:cysteine-type peptidase activity"/>
    <property type="evidence" value="ECO:0007669"/>
    <property type="project" value="UniProtKB-KW"/>
</dbReference>
<dbReference type="GeneID" id="92760079"/>
<keyword evidence="7" id="KW-0732">Signal</keyword>
<feature type="region of interest" description="Disordered" evidence="6">
    <location>
        <begin position="245"/>
        <end position="346"/>
    </location>
</feature>
<dbReference type="PANTHER" id="PTHR47359:SF3">
    <property type="entry name" value="NLP_P60 DOMAIN-CONTAINING PROTEIN-RELATED"/>
    <property type="match status" value="1"/>
</dbReference>
<evidence type="ECO:0000259" key="8">
    <source>
        <dbReference type="PROSITE" id="PS51935"/>
    </source>
</evidence>
<evidence type="ECO:0000256" key="2">
    <source>
        <dbReference type="ARBA" id="ARBA00022670"/>
    </source>
</evidence>
<evidence type="ECO:0000256" key="7">
    <source>
        <dbReference type="SAM" id="SignalP"/>
    </source>
</evidence>
<dbReference type="PROSITE" id="PS51935">
    <property type="entry name" value="NLPC_P60"/>
    <property type="match status" value="1"/>
</dbReference>
<dbReference type="RefSeq" id="WP_084036327.1">
    <property type="nucleotide sequence ID" value="NZ_CP066007.1"/>
</dbReference>
<accession>A0A7T4EE66</accession>
<sequence length="608" mass="62760">MVCFSPVRRLKKRAVSIGAVSIITMMAATNVPVASTQDIDASQLTQLATQLSSAVSDISALEAQMGGLQEAVNQALVDLKDAQIIAEAARQNAAAANQELDEATLEVSNAQDRLDELARTAYRHGSTSAHSSMLSSSSDAKRELDRFTFLRRQTAEQRGVVDALDAERTKKANKESALRAAQQEAEQRERDALAAEQSAKDAIAQHTLELSAKQNERQQLLDQAREVKQEIDRLKGLRAGETNEIGAQVLPSNQGVTDPGADTAAPAPIREADQTATSAAPQPETGSDAPGSSAAPQADNSNGGATATANGNVDAQLVGGAADGEQGSSASGSSVPEVADRVGGGAPAPREIDYLQLANTAVNTAQAVVDSGLLDPGTLDDPFKTVDALGNVLPALSGSSSLSSTTADVASGNGGTSGNATTESDLLDALTNLGNSGLSDESNGAGKYLDLGTMEDLSDKASSAITGSKNQRIETVIARAKSQLGTPYAWGGGNASGPTKGIRDGGVADTYGDYNKVGFDCSGLVLYAFAGAGIALPHYTGYQYQRGTKVDISQIQRGDLLFWGPSGNQHVAIYLGDGQMIEAPQSGGVVQISSVRYGGMAPNAVRLI</sequence>
<organism evidence="9 10">
    <name type="scientific">Corynebacterium glucuronolyticum</name>
    <dbReference type="NCBI Taxonomy" id="39791"/>
    <lineage>
        <taxon>Bacteria</taxon>
        <taxon>Bacillati</taxon>
        <taxon>Actinomycetota</taxon>
        <taxon>Actinomycetes</taxon>
        <taxon>Mycobacteriales</taxon>
        <taxon>Corynebacteriaceae</taxon>
        <taxon>Corynebacterium</taxon>
    </lineage>
</organism>
<feature type="compositionally biased region" description="Basic and acidic residues" evidence="6">
    <location>
        <begin position="166"/>
        <end position="177"/>
    </location>
</feature>
<feature type="coiled-coil region" evidence="5">
    <location>
        <begin position="79"/>
        <end position="120"/>
    </location>
</feature>
<feature type="chain" id="PRO_5038468112" evidence="7">
    <location>
        <begin position="28"/>
        <end position="608"/>
    </location>
</feature>
<dbReference type="OrthoDB" id="4771638at2"/>
<dbReference type="InterPro" id="IPR038765">
    <property type="entry name" value="Papain-like_cys_pep_sf"/>
</dbReference>
<dbReference type="InterPro" id="IPR051794">
    <property type="entry name" value="PG_Endopeptidase_C40"/>
</dbReference>
<feature type="region of interest" description="Disordered" evidence="6">
    <location>
        <begin position="166"/>
        <end position="199"/>
    </location>
</feature>
<name>A0A7T4EE66_9CORY</name>
<evidence type="ECO:0000256" key="5">
    <source>
        <dbReference type="SAM" id="Coils"/>
    </source>
</evidence>
<dbReference type="Pfam" id="PF00877">
    <property type="entry name" value="NLPC_P60"/>
    <property type="match status" value="1"/>
</dbReference>
<dbReference type="Proteomes" id="UP000596145">
    <property type="component" value="Chromosome"/>
</dbReference>
<dbReference type="GO" id="GO:0006508">
    <property type="term" value="P:proteolysis"/>
    <property type="evidence" value="ECO:0007669"/>
    <property type="project" value="UniProtKB-KW"/>
</dbReference>
<dbReference type="Gene3D" id="3.90.1720.10">
    <property type="entry name" value="endopeptidase domain like (from Nostoc punctiforme)"/>
    <property type="match status" value="1"/>
</dbReference>
<dbReference type="PANTHER" id="PTHR47359">
    <property type="entry name" value="PEPTIDOGLYCAN DL-ENDOPEPTIDASE CWLO"/>
    <property type="match status" value="1"/>
</dbReference>
<dbReference type="NCBIfam" id="NF046048">
    <property type="entry name" value="NlpC_P60_DIP1281"/>
    <property type="match status" value="1"/>
</dbReference>